<evidence type="ECO:0000256" key="2">
    <source>
        <dbReference type="SAM" id="Phobius"/>
    </source>
</evidence>
<organism evidence="4 5">
    <name type="scientific">Sphingobacterium corticis</name>
    <dbReference type="NCBI Taxonomy" id="1812823"/>
    <lineage>
        <taxon>Bacteria</taxon>
        <taxon>Pseudomonadati</taxon>
        <taxon>Bacteroidota</taxon>
        <taxon>Sphingobacteriia</taxon>
        <taxon>Sphingobacteriales</taxon>
        <taxon>Sphingobacteriaceae</taxon>
        <taxon>Sphingobacterium</taxon>
    </lineage>
</organism>
<dbReference type="Gene3D" id="2.60.40.10">
    <property type="entry name" value="Immunoglobulins"/>
    <property type="match status" value="1"/>
</dbReference>
<evidence type="ECO:0000313" key="4">
    <source>
        <dbReference type="EMBL" id="MFD2599511.1"/>
    </source>
</evidence>
<dbReference type="SUPFAM" id="SSF63829">
    <property type="entry name" value="Calcium-dependent phosphotriesterase"/>
    <property type="match status" value="1"/>
</dbReference>
<feature type="transmembrane region" description="Helical" evidence="2">
    <location>
        <begin position="742"/>
        <end position="763"/>
    </location>
</feature>
<dbReference type="Gene3D" id="1.10.10.10">
    <property type="entry name" value="Winged helix-like DNA-binding domain superfamily/Winged helix DNA-binding domain"/>
    <property type="match status" value="1"/>
</dbReference>
<dbReference type="InterPro" id="IPR036388">
    <property type="entry name" value="WH-like_DNA-bd_sf"/>
</dbReference>
<protein>
    <submittedName>
        <fullName evidence="4">Triple tyrosine motif-containing protein</fullName>
    </submittedName>
</protein>
<feature type="coiled-coil region" evidence="1">
    <location>
        <begin position="768"/>
        <end position="826"/>
    </location>
</feature>
<sequence length="956" mass="109706">MPISLYRILFLLCLISLQPIALWAQELPRVAMPYIAHYTKADYAGGNQNWGLAVDSTGIIYAANHAGLMRYDGKEWHLNRLAKAAPLRSVQIAKDGKIFTGGKGDFGFWEDQGFGRLKYTSLAELVADSENLKRDEIWKIIFHKSQVIFQSFSKAYVYEKNKITTLKADGEPFLFSFQVRDRIYFEQLPSGLHRLSNGKLNPVLGKSILADKRILSMLPFSGGQTLIATERDGLFLMDRSEIIRPWKTEAQQLFEQHQINNGLQVGKDLYAFGTIKNGLIIINSRGELIQHLDKNSGLQNNTILSLTLDRQSNLWIGMDNGIDRLDLHSPLYYYTDQTGTLGTVYASAIFNGELYLGTNQGLFKSLWRGPFSNTPLKFQFVGNSNGQVWFLKEIDGKLYCGHNAGLFVLNNGELQATSPFTGSQQLLSVPNKPYVLEGNYTGLSLFERNNGSIKHRFQYPNLKQSIKYIADEHGKGYWIGNENQIQFFTFNQDFSALKGIGAAPKGLPKDAKIFGIYPMGGRNVFATDSGLYRFDNVLNEFTSYNELNDILGPFATSNRIQKDADNSYWLFKDAKVAKLSLHTQANATLDSTTWQPISEKIMSGYENVQRIQDGIDLFGLNDGFALYIQKLKSDNSYFTNPLITGFWNITSDPKNIDLDQPIAYSRNNIRITYSLPWYEANPLQFQYRLVGFSNVWSEWSSDNYRDFTNLPHGDYRFEIRAKNVNGVISETTSLPFTVSRPWYWSWFAIVLYIVLAICAVYLGRKWYQKRLFKAKEQLRRKLELEKEDALKRENDVRAKQVMQLKNDQLELELDNKKRELANMATNLVYKNDLLKTLHEALSNIKGSDGKPLSSDQLKKVNKLIEEAKNDEREWELFESSFNESHDNFFRKLKQDYPELVPNDLKLCAYLRLNMSSKEIASLLNISLRGVEIRRYRLRKKLQLETHKNLTEFLLEI</sequence>
<name>A0ABW5NK59_9SPHI</name>
<dbReference type="SUPFAM" id="SSF46894">
    <property type="entry name" value="C-terminal effector domain of the bipartite response regulators"/>
    <property type="match status" value="1"/>
</dbReference>
<dbReference type="InterPro" id="IPR011123">
    <property type="entry name" value="Y_Y_Y"/>
</dbReference>
<proteinExistence type="predicted"/>
<dbReference type="EMBL" id="JBHUMA010000006">
    <property type="protein sequence ID" value="MFD2599511.1"/>
    <property type="molecule type" value="Genomic_DNA"/>
</dbReference>
<dbReference type="Gene3D" id="2.130.10.10">
    <property type="entry name" value="YVTN repeat-like/Quinoprotein amine dehydrogenase"/>
    <property type="match status" value="2"/>
</dbReference>
<evidence type="ECO:0000256" key="1">
    <source>
        <dbReference type="SAM" id="Coils"/>
    </source>
</evidence>
<dbReference type="RefSeq" id="WP_380869639.1">
    <property type="nucleotide sequence ID" value="NZ_JBHUMA010000006.1"/>
</dbReference>
<comment type="caution">
    <text evidence="4">The sequence shown here is derived from an EMBL/GenBank/DDBJ whole genome shotgun (WGS) entry which is preliminary data.</text>
</comment>
<keyword evidence="5" id="KW-1185">Reference proteome</keyword>
<accession>A0ABW5NK59</accession>
<dbReference type="InterPro" id="IPR015943">
    <property type="entry name" value="WD40/YVTN_repeat-like_dom_sf"/>
</dbReference>
<keyword evidence="2" id="KW-0812">Transmembrane</keyword>
<dbReference type="InterPro" id="IPR016032">
    <property type="entry name" value="Sig_transdc_resp-reg_C-effctor"/>
</dbReference>
<keyword evidence="2" id="KW-0472">Membrane</keyword>
<feature type="domain" description="Two component regulator three Y" evidence="3">
    <location>
        <begin position="683"/>
        <end position="738"/>
    </location>
</feature>
<evidence type="ECO:0000313" key="5">
    <source>
        <dbReference type="Proteomes" id="UP001597393"/>
    </source>
</evidence>
<reference evidence="5" key="1">
    <citation type="journal article" date="2019" name="Int. J. Syst. Evol. Microbiol.">
        <title>The Global Catalogue of Microorganisms (GCM) 10K type strain sequencing project: providing services to taxonomists for standard genome sequencing and annotation.</title>
        <authorList>
            <consortium name="The Broad Institute Genomics Platform"/>
            <consortium name="The Broad Institute Genome Sequencing Center for Infectious Disease"/>
            <person name="Wu L."/>
            <person name="Ma J."/>
        </authorList>
    </citation>
    <scope>NUCLEOTIDE SEQUENCE [LARGE SCALE GENOMIC DNA]</scope>
    <source>
        <strain evidence="5">KCTC 42248</strain>
    </source>
</reference>
<dbReference type="Proteomes" id="UP001597393">
    <property type="component" value="Unassembled WGS sequence"/>
</dbReference>
<keyword evidence="2" id="KW-1133">Transmembrane helix</keyword>
<dbReference type="Pfam" id="PF07495">
    <property type="entry name" value="Y_Y_Y"/>
    <property type="match status" value="1"/>
</dbReference>
<evidence type="ECO:0000259" key="3">
    <source>
        <dbReference type="Pfam" id="PF07495"/>
    </source>
</evidence>
<gene>
    <name evidence="4" type="ORF">ACFSQ3_11155</name>
</gene>
<keyword evidence="1" id="KW-0175">Coiled coil</keyword>
<dbReference type="InterPro" id="IPR013783">
    <property type="entry name" value="Ig-like_fold"/>
</dbReference>